<gene>
    <name evidence="3" type="ORF">ACFPWU_06530</name>
</gene>
<sequence length="190" mass="20149">MSTRDEDEAWRAIVENYGDRAVLEDNAVLDDDGPAIARTTATERIADDAASDSAPGTDLQPPARPAFGPQPRPAAPSPEPRPTPPEPAPFQPFAGLPGREEEPAELAPADEADGFVPPVPELPQMERRRLIAWLAVLGAPVAFVLGTVADVNVTGRLGALLALCFIGGLGWLVYSMPGEPQDPWDDGARI</sequence>
<comment type="caution">
    <text evidence="3">The sequence shown here is derived from an EMBL/GenBank/DDBJ whole genome shotgun (WGS) entry which is preliminary data.</text>
</comment>
<feature type="transmembrane region" description="Helical" evidence="2">
    <location>
        <begin position="155"/>
        <end position="174"/>
    </location>
</feature>
<organism evidence="3 4">
    <name type="scientific">Nocardioides yefusunii</name>
    <dbReference type="NCBI Taxonomy" id="2500546"/>
    <lineage>
        <taxon>Bacteria</taxon>
        <taxon>Bacillati</taxon>
        <taxon>Actinomycetota</taxon>
        <taxon>Actinomycetes</taxon>
        <taxon>Propionibacteriales</taxon>
        <taxon>Nocardioidaceae</taxon>
        <taxon>Nocardioides</taxon>
    </lineage>
</organism>
<feature type="transmembrane region" description="Helical" evidence="2">
    <location>
        <begin position="130"/>
        <end position="149"/>
    </location>
</feature>
<accession>A0ABW1QZS2</accession>
<dbReference type="RefSeq" id="WP_128221159.1">
    <property type="nucleotide sequence ID" value="NZ_CP034929.1"/>
</dbReference>
<evidence type="ECO:0000256" key="1">
    <source>
        <dbReference type="SAM" id="MobiDB-lite"/>
    </source>
</evidence>
<keyword evidence="2" id="KW-0472">Membrane</keyword>
<protein>
    <submittedName>
        <fullName evidence="3">Uncharacterized protein</fullName>
    </submittedName>
</protein>
<evidence type="ECO:0000313" key="3">
    <source>
        <dbReference type="EMBL" id="MFC6153320.1"/>
    </source>
</evidence>
<keyword evidence="4" id="KW-1185">Reference proteome</keyword>
<dbReference type="Proteomes" id="UP001596098">
    <property type="component" value="Unassembled WGS sequence"/>
</dbReference>
<dbReference type="EMBL" id="JBHSQI010000003">
    <property type="protein sequence ID" value="MFC6153320.1"/>
    <property type="molecule type" value="Genomic_DNA"/>
</dbReference>
<evidence type="ECO:0000313" key="4">
    <source>
        <dbReference type="Proteomes" id="UP001596098"/>
    </source>
</evidence>
<feature type="region of interest" description="Disordered" evidence="1">
    <location>
        <begin position="40"/>
        <end position="117"/>
    </location>
</feature>
<feature type="compositionally biased region" description="Acidic residues" evidence="1">
    <location>
        <begin position="102"/>
        <end position="113"/>
    </location>
</feature>
<reference evidence="4" key="1">
    <citation type="journal article" date="2019" name="Int. J. Syst. Evol. Microbiol.">
        <title>The Global Catalogue of Microorganisms (GCM) 10K type strain sequencing project: providing services to taxonomists for standard genome sequencing and annotation.</title>
        <authorList>
            <consortium name="The Broad Institute Genomics Platform"/>
            <consortium name="The Broad Institute Genome Sequencing Center for Infectious Disease"/>
            <person name="Wu L."/>
            <person name="Ma J."/>
        </authorList>
    </citation>
    <scope>NUCLEOTIDE SEQUENCE [LARGE SCALE GENOMIC DNA]</scope>
    <source>
        <strain evidence="4">DFY28</strain>
    </source>
</reference>
<keyword evidence="2" id="KW-0812">Transmembrane</keyword>
<proteinExistence type="predicted"/>
<name>A0ABW1QZS2_9ACTN</name>
<evidence type="ECO:0000256" key="2">
    <source>
        <dbReference type="SAM" id="Phobius"/>
    </source>
</evidence>
<feature type="compositionally biased region" description="Pro residues" evidence="1">
    <location>
        <begin position="62"/>
        <end position="90"/>
    </location>
</feature>
<keyword evidence="2" id="KW-1133">Transmembrane helix</keyword>